<organism evidence="1">
    <name type="scientific">Parvovirus fur seal/ATROP69/BR/2012</name>
    <dbReference type="NCBI Taxonomy" id="1676477"/>
    <lineage>
        <taxon>Viruses</taxon>
        <taxon>Monodnaviria</taxon>
        <taxon>Shotokuvirae</taxon>
        <taxon>Cossaviricota</taxon>
        <taxon>Quintoviricetes</taxon>
        <taxon>Piccovirales</taxon>
        <taxon>Parvoviridae</taxon>
    </lineage>
</organism>
<dbReference type="SUPFAM" id="SSF88645">
    <property type="entry name" value="ssDNA viruses"/>
    <property type="match status" value="1"/>
</dbReference>
<evidence type="ECO:0000313" key="1">
    <source>
        <dbReference type="EMBL" id="AKO22259.1"/>
    </source>
</evidence>
<sequence>VPEATTTFNRGTIAFITIENFIPISMLRTGDDYQTSIFHFHTNKMPTHYHLQCTRQLGAPPTAEPPQTATHAGNIVPNELQNRTGWAYGQNGHALAEITLCRPFTAG</sequence>
<feature type="non-terminal residue" evidence="1">
    <location>
        <position position="107"/>
    </location>
</feature>
<feature type="non-terminal residue" evidence="1">
    <location>
        <position position="1"/>
    </location>
</feature>
<dbReference type="InterPro" id="IPR036952">
    <property type="entry name" value="VP1/VP2"/>
</dbReference>
<accession>A0A0H4FPV4</accession>
<dbReference type="GO" id="GO:0019028">
    <property type="term" value="C:viral capsid"/>
    <property type="evidence" value="ECO:0007669"/>
    <property type="project" value="InterPro"/>
</dbReference>
<reference evidence="1" key="1">
    <citation type="journal article" date="2016" name="PLoS ONE">
        <title>Metagenomic Survey of Viral Diversity Obtained from Feces of Subantarctic and South American Fur Seals.</title>
        <authorList>
            <person name="Kluge M."/>
            <person name="Campos F.S."/>
            <person name="Tavares M."/>
            <person name="de Amorim D.B."/>
            <person name="Valdez F.P."/>
            <person name="Giongo A."/>
            <person name="Roehe P.M."/>
            <person name="Franco A.C."/>
        </authorList>
    </citation>
    <scope>NUCLEOTIDE SEQUENCE</scope>
    <source>
        <strain evidence="1">Fur seal/ATROP69/BR/2012</strain>
    </source>
</reference>
<proteinExistence type="predicted"/>
<dbReference type="Gene3D" id="2.170.30.10">
    <property type="entry name" value="Parvovirus coat protein VP1/VP2"/>
    <property type="match status" value="1"/>
</dbReference>
<dbReference type="GO" id="GO:0005198">
    <property type="term" value="F:structural molecule activity"/>
    <property type="evidence" value="ECO:0007669"/>
    <property type="project" value="InterPro"/>
</dbReference>
<protein>
    <submittedName>
        <fullName evidence="1">Capsid protein</fullName>
    </submittedName>
</protein>
<dbReference type="InterPro" id="IPR016184">
    <property type="entry name" value="Capsid/spike_ssDNA_virus"/>
</dbReference>
<dbReference type="EMBL" id="KR816218">
    <property type="protein sequence ID" value="AKO22259.1"/>
    <property type="molecule type" value="Genomic_DNA"/>
</dbReference>
<name>A0A0H4FPV4_9VIRU</name>